<reference evidence="2" key="1">
    <citation type="submission" date="2023-06" db="EMBL/GenBank/DDBJ databases">
        <title>Black Yeasts Isolated from many extreme environments.</title>
        <authorList>
            <person name="Coleine C."/>
            <person name="Stajich J.E."/>
            <person name="Selbmann L."/>
        </authorList>
    </citation>
    <scope>NUCLEOTIDE SEQUENCE</scope>
    <source>
        <strain evidence="2">CCFEE 5200</strain>
    </source>
</reference>
<dbReference type="EMBL" id="JAUJLE010000219">
    <property type="protein sequence ID" value="KAK0967316.1"/>
    <property type="molecule type" value="Genomic_DNA"/>
</dbReference>
<dbReference type="Gene3D" id="1.25.40.120">
    <property type="entry name" value="Protein prenylyltransferase"/>
    <property type="match status" value="1"/>
</dbReference>
<keyword evidence="2" id="KW-0808">Transferase</keyword>
<comment type="caution">
    <text evidence="2">The sequence shown here is derived from an EMBL/GenBank/DDBJ whole genome shotgun (WGS) entry which is preliminary data.</text>
</comment>
<name>A0AAN6QJP2_9PEZI</name>
<dbReference type="Proteomes" id="UP001175353">
    <property type="component" value="Unassembled WGS sequence"/>
</dbReference>
<gene>
    <name evidence="2" type="primary">RAM2_4</name>
    <name evidence="2" type="ORF">LTR91_017169</name>
</gene>
<accession>A0AAN6QJP2</accession>
<feature type="region of interest" description="Disordered" evidence="1">
    <location>
        <begin position="1"/>
        <end position="22"/>
    </location>
</feature>
<organism evidence="2 3">
    <name type="scientific">Friedmanniomyces endolithicus</name>
    <dbReference type="NCBI Taxonomy" id="329885"/>
    <lineage>
        <taxon>Eukaryota</taxon>
        <taxon>Fungi</taxon>
        <taxon>Dikarya</taxon>
        <taxon>Ascomycota</taxon>
        <taxon>Pezizomycotina</taxon>
        <taxon>Dothideomycetes</taxon>
        <taxon>Dothideomycetidae</taxon>
        <taxon>Mycosphaerellales</taxon>
        <taxon>Teratosphaeriaceae</taxon>
        <taxon>Friedmanniomyces</taxon>
    </lineage>
</organism>
<evidence type="ECO:0000256" key="1">
    <source>
        <dbReference type="SAM" id="MobiDB-lite"/>
    </source>
</evidence>
<evidence type="ECO:0000313" key="3">
    <source>
        <dbReference type="Proteomes" id="UP001175353"/>
    </source>
</evidence>
<dbReference type="AlphaFoldDB" id="A0AAN6QJP2"/>
<keyword evidence="3" id="KW-1185">Reference proteome</keyword>
<protein>
    <submittedName>
        <fullName evidence="2">CAAX geranylgeranyltransferase alpha subunit</fullName>
        <ecNumber evidence="2">2.5.1.5</ecNumber>
    </submittedName>
</protein>
<feature type="non-terminal residue" evidence="2">
    <location>
        <position position="54"/>
    </location>
</feature>
<sequence>MGKYASDPAWSDITPLPTDEGGTHPLAQIAYSADYAETMSYLRALMAANEFSPR</sequence>
<evidence type="ECO:0000313" key="2">
    <source>
        <dbReference type="EMBL" id="KAK0967316.1"/>
    </source>
</evidence>
<dbReference type="SUPFAM" id="SSF48439">
    <property type="entry name" value="Protein prenylyltransferase"/>
    <property type="match status" value="1"/>
</dbReference>
<dbReference type="GO" id="GO:0033844">
    <property type="term" value="F:galactose-6-sulfurylase activity"/>
    <property type="evidence" value="ECO:0007669"/>
    <property type="project" value="UniProtKB-EC"/>
</dbReference>
<dbReference type="EC" id="2.5.1.5" evidence="2"/>
<proteinExistence type="predicted"/>